<comment type="cofactor">
    <cofactor evidence="1">
        <name>FAD</name>
        <dbReference type="ChEBI" id="CHEBI:57692"/>
    </cofactor>
</comment>
<evidence type="ECO:0000256" key="4">
    <source>
        <dbReference type="ARBA" id="ARBA00022827"/>
    </source>
</evidence>
<keyword evidence="6" id="KW-0560">Oxidoreductase</keyword>
<dbReference type="EMBL" id="UINC01024068">
    <property type="protein sequence ID" value="SVA97004.1"/>
    <property type="molecule type" value="Genomic_DNA"/>
</dbReference>
<gene>
    <name evidence="8" type="ORF">METZ01_LOCUS149858</name>
</gene>
<sequence>MNLLNKYDAIIVGAGFAGLYQLYSLKKKLNLSALIIEKGSNIGGTWFWNNYPGARCDSQSFVYSYFFSEQLYKSWNWSEKYPTQKEIKKYLEHFTNLFNLRKNIMFNSIVIEAKFNSKKNLWQTKTSNNGIYYSKFLITAAGCISATNIPDIKGLENFKGKYYHTGNWPKSNVDLKGKKVSLIGTGSSGIQIGPEIAKKARELNIFQRSASYSIPARNKKLTKKDNDNYKKNFIKLKKTVRSTPHGNFWNYPKLSTHNVSDHKRLLMYEQAWQTGGLEFRGVFNNLHTDINANKTVSAFIKNKIFDLVNNKENAKILSNFKDPFGTKRPTLNSGYYEMYNKKNISLLDLQSNPIIKIKDKKIITKNFSIECDVIVFATGFDAITGPLLNMNLIGLNNLKLKNFWKDGPISYLGLQIPFFPNLFTITGPGSPSVLTNMPVQIEQHVDWITNCIKYINTNNLKNIMPNINSALSWGKEVDSAMKNTLHSKAKSSWYLGANISGKPQKFMPYAGGM</sequence>
<reference evidence="8" key="1">
    <citation type="submission" date="2018-05" db="EMBL/GenBank/DDBJ databases">
        <authorList>
            <person name="Lanie J.A."/>
            <person name="Ng W.-L."/>
            <person name="Kazmierczak K.M."/>
            <person name="Andrzejewski T.M."/>
            <person name="Davidsen T.M."/>
            <person name="Wayne K.J."/>
            <person name="Tettelin H."/>
            <person name="Glass J.I."/>
            <person name="Rusch D."/>
            <person name="Podicherti R."/>
            <person name="Tsui H.-C.T."/>
            <person name="Winkler M.E."/>
        </authorList>
    </citation>
    <scope>NUCLEOTIDE SEQUENCE</scope>
</reference>
<keyword evidence="7" id="KW-0503">Monooxygenase</keyword>
<dbReference type="InterPro" id="IPR036188">
    <property type="entry name" value="FAD/NAD-bd_sf"/>
</dbReference>
<evidence type="ECO:0000313" key="8">
    <source>
        <dbReference type="EMBL" id="SVA97004.1"/>
    </source>
</evidence>
<accession>A0A382A6F6</accession>
<dbReference type="PANTHER" id="PTHR43098:SF3">
    <property type="entry name" value="L-ORNITHINE N(5)-MONOOXYGENASE-RELATED"/>
    <property type="match status" value="1"/>
</dbReference>
<keyword evidence="4" id="KW-0274">FAD</keyword>
<dbReference type="GO" id="GO:0004497">
    <property type="term" value="F:monooxygenase activity"/>
    <property type="evidence" value="ECO:0007669"/>
    <property type="project" value="UniProtKB-KW"/>
</dbReference>
<keyword evidence="5" id="KW-0521">NADP</keyword>
<evidence type="ECO:0000256" key="6">
    <source>
        <dbReference type="ARBA" id="ARBA00023002"/>
    </source>
</evidence>
<comment type="similarity">
    <text evidence="2">Belongs to the FAD-binding monooxygenase family.</text>
</comment>
<evidence type="ECO:0000256" key="5">
    <source>
        <dbReference type="ARBA" id="ARBA00022857"/>
    </source>
</evidence>
<dbReference type="Pfam" id="PF13738">
    <property type="entry name" value="Pyr_redox_3"/>
    <property type="match status" value="1"/>
</dbReference>
<evidence type="ECO:0000256" key="7">
    <source>
        <dbReference type="ARBA" id="ARBA00023033"/>
    </source>
</evidence>
<dbReference type="PANTHER" id="PTHR43098">
    <property type="entry name" value="L-ORNITHINE N(5)-MONOOXYGENASE-RELATED"/>
    <property type="match status" value="1"/>
</dbReference>
<evidence type="ECO:0000256" key="1">
    <source>
        <dbReference type="ARBA" id="ARBA00001974"/>
    </source>
</evidence>
<evidence type="ECO:0000256" key="2">
    <source>
        <dbReference type="ARBA" id="ARBA00010139"/>
    </source>
</evidence>
<dbReference type="SUPFAM" id="SSF51905">
    <property type="entry name" value="FAD/NAD(P)-binding domain"/>
    <property type="match status" value="2"/>
</dbReference>
<dbReference type="Gene3D" id="3.50.50.60">
    <property type="entry name" value="FAD/NAD(P)-binding domain"/>
    <property type="match status" value="2"/>
</dbReference>
<evidence type="ECO:0008006" key="9">
    <source>
        <dbReference type="Google" id="ProtNLM"/>
    </source>
</evidence>
<proteinExistence type="inferred from homology"/>
<evidence type="ECO:0000256" key="3">
    <source>
        <dbReference type="ARBA" id="ARBA00022630"/>
    </source>
</evidence>
<dbReference type="InterPro" id="IPR050775">
    <property type="entry name" value="FAD-binding_Monooxygenases"/>
</dbReference>
<keyword evidence="3" id="KW-0285">Flavoprotein</keyword>
<dbReference type="AlphaFoldDB" id="A0A382A6F6"/>
<protein>
    <recommendedName>
        <fullName evidence="9">FAD/NAD(P)-binding domain-containing protein</fullName>
    </recommendedName>
</protein>
<organism evidence="8">
    <name type="scientific">marine metagenome</name>
    <dbReference type="NCBI Taxonomy" id="408172"/>
    <lineage>
        <taxon>unclassified sequences</taxon>
        <taxon>metagenomes</taxon>
        <taxon>ecological metagenomes</taxon>
    </lineage>
</organism>
<feature type="non-terminal residue" evidence="8">
    <location>
        <position position="513"/>
    </location>
</feature>
<name>A0A382A6F6_9ZZZZ</name>